<sequence>MAAIQGFRVVPDGKIATVTLEANLLQTDLLKVSDKVWVAEGSFMELQAGVATLPKQTAMVTSKREALEYPSHSGGSVEECEHETGDGWEEQDIEVSKGDKVKIGWMETEPDTMQKVEGKDTTKTSEKS</sequence>
<feature type="region of interest" description="Disordered" evidence="1">
    <location>
        <begin position="67"/>
        <end position="91"/>
    </location>
</feature>
<feature type="compositionally biased region" description="Acidic residues" evidence="1">
    <location>
        <begin position="78"/>
        <end position="91"/>
    </location>
</feature>
<organism evidence="2 3">
    <name type="scientific">Pleurodeles waltl</name>
    <name type="common">Iberian ribbed newt</name>
    <dbReference type="NCBI Taxonomy" id="8319"/>
    <lineage>
        <taxon>Eukaryota</taxon>
        <taxon>Metazoa</taxon>
        <taxon>Chordata</taxon>
        <taxon>Craniata</taxon>
        <taxon>Vertebrata</taxon>
        <taxon>Euteleostomi</taxon>
        <taxon>Amphibia</taxon>
        <taxon>Batrachia</taxon>
        <taxon>Caudata</taxon>
        <taxon>Salamandroidea</taxon>
        <taxon>Salamandridae</taxon>
        <taxon>Pleurodelinae</taxon>
        <taxon>Pleurodeles</taxon>
    </lineage>
</organism>
<evidence type="ECO:0000256" key="1">
    <source>
        <dbReference type="SAM" id="MobiDB-lite"/>
    </source>
</evidence>
<comment type="caution">
    <text evidence="2">The sequence shown here is derived from an EMBL/GenBank/DDBJ whole genome shotgun (WGS) entry which is preliminary data.</text>
</comment>
<keyword evidence="3" id="KW-1185">Reference proteome</keyword>
<proteinExistence type="predicted"/>
<name>A0AAV7SLM8_PLEWA</name>
<evidence type="ECO:0000313" key="2">
    <source>
        <dbReference type="EMBL" id="KAJ1164931.1"/>
    </source>
</evidence>
<dbReference type="AlphaFoldDB" id="A0AAV7SLM8"/>
<feature type="compositionally biased region" description="Basic and acidic residues" evidence="1">
    <location>
        <begin position="112"/>
        <end position="128"/>
    </location>
</feature>
<protein>
    <submittedName>
        <fullName evidence="2">Uncharacterized protein</fullName>
    </submittedName>
</protein>
<evidence type="ECO:0000313" key="3">
    <source>
        <dbReference type="Proteomes" id="UP001066276"/>
    </source>
</evidence>
<reference evidence="2" key="1">
    <citation type="journal article" date="2022" name="bioRxiv">
        <title>Sequencing and chromosome-scale assembly of the giantPleurodeles waltlgenome.</title>
        <authorList>
            <person name="Brown T."/>
            <person name="Elewa A."/>
            <person name="Iarovenko S."/>
            <person name="Subramanian E."/>
            <person name="Araus A.J."/>
            <person name="Petzold A."/>
            <person name="Susuki M."/>
            <person name="Suzuki K.-i.T."/>
            <person name="Hayashi T."/>
            <person name="Toyoda A."/>
            <person name="Oliveira C."/>
            <person name="Osipova E."/>
            <person name="Leigh N.D."/>
            <person name="Simon A."/>
            <person name="Yun M.H."/>
        </authorList>
    </citation>
    <scope>NUCLEOTIDE SEQUENCE</scope>
    <source>
        <strain evidence="2">20211129_DDA</strain>
        <tissue evidence="2">Liver</tissue>
    </source>
</reference>
<dbReference type="Proteomes" id="UP001066276">
    <property type="component" value="Chromosome 4_2"/>
</dbReference>
<accession>A0AAV7SLM8</accession>
<dbReference type="EMBL" id="JANPWB010000008">
    <property type="protein sequence ID" value="KAJ1164931.1"/>
    <property type="molecule type" value="Genomic_DNA"/>
</dbReference>
<feature type="region of interest" description="Disordered" evidence="1">
    <location>
        <begin position="107"/>
        <end position="128"/>
    </location>
</feature>
<gene>
    <name evidence="2" type="ORF">NDU88_005363</name>
</gene>